<reference evidence="4" key="1">
    <citation type="submission" date="2022-11" db="UniProtKB">
        <authorList>
            <consortium name="EnsemblMetazoa"/>
        </authorList>
    </citation>
    <scope>IDENTIFICATION</scope>
</reference>
<dbReference type="InterPro" id="IPR027417">
    <property type="entry name" value="P-loop_NTPase"/>
</dbReference>
<evidence type="ECO:0000256" key="1">
    <source>
        <dbReference type="ARBA" id="ARBA00005771"/>
    </source>
</evidence>
<sequence>MEKYVTLEEYREMWKSLHEFLSHQPAGQPSVHSEVDGINLPLGMTTVLEAFRHFKVRQDDVWMVTFPKAGTTWAQEIISCVMYDGNLEEVKTKNTMFRVLFLEMNLPDPIRKAKNFPLIHEIAEEMPSPRVLKTHLPGPFLPPQLWEKKPKIVYVMRNPKDVVVSYFYFLKMMNPTPDSLNESFGEFFDRMLTGSAFYGPWWDHYLYFWEKRKEPNILLLRYEDMKRDLRGNVEKISRFLCKNLPAEKLDAITDYCTFANMKKNPMTNQDYVFAQKDSPYLSMRKGIVGDWKTHFTVAQNEAMDALIKEKLHGTGLTFEYE</sequence>
<protein>
    <recommendedName>
        <fullName evidence="3">Sulfotransferase domain-containing protein</fullName>
    </recommendedName>
</protein>
<organism evidence="4 5">
    <name type="scientific">Patiria miniata</name>
    <name type="common">Bat star</name>
    <name type="synonym">Asterina miniata</name>
    <dbReference type="NCBI Taxonomy" id="46514"/>
    <lineage>
        <taxon>Eukaryota</taxon>
        <taxon>Metazoa</taxon>
        <taxon>Echinodermata</taxon>
        <taxon>Eleutherozoa</taxon>
        <taxon>Asterozoa</taxon>
        <taxon>Asteroidea</taxon>
        <taxon>Valvatacea</taxon>
        <taxon>Valvatida</taxon>
        <taxon>Asterinidae</taxon>
        <taxon>Patiria</taxon>
    </lineage>
</organism>
<name>A0A914AQJ3_PATMI</name>
<evidence type="ECO:0000256" key="2">
    <source>
        <dbReference type="ARBA" id="ARBA00022679"/>
    </source>
</evidence>
<comment type="similarity">
    <text evidence="1">Belongs to the sulfotransferase 1 family.</text>
</comment>
<evidence type="ECO:0000259" key="3">
    <source>
        <dbReference type="Pfam" id="PF00685"/>
    </source>
</evidence>
<dbReference type="SUPFAM" id="SSF52540">
    <property type="entry name" value="P-loop containing nucleoside triphosphate hydrolases"/>
    <property type="match status" value="1"/>
</dbReference>
<dbReference type="FunFam" id="3.40.50.300:FF:000433">
    <property type="entry name" value="Estrogen sulfotransferase"/>
    <property type="match status" value="1"/>
</dbReference>
<keyword evidence="5" id="KW-1185">Reference proteome</keyword>
<proteinExistence type="inferred from homology"/>
<dbReference type="GO" id="GO:0008146">
    <property type="term" value="F:sulfotransferase activity"/>
    <property type="evidence" value="ECO:0007669"/>
    <property type="project" value="InterPro"/>
</dbReference>
<dbReference type="Gene3D" id="3.40.50.300">
    <property type="entry name" value="P-loop containing nucleotide triphosphate hydrolases"/>
    <property type="match status" value="1"/>
</dbReference>
<dbReference type="EnsemblMetazoa" id="XM_038210104.1">
    <property type="protein sequence ID" value="XP_038066032.1"/>
    <property type="gene ID" value="LOC119736095"/>
</dbReference>
<dbReference type="RefSeq" id="XP_038066031.1">
    <property type="nucleotide sequence ID" value="XM_038210103.1"/>
</dbReference>
<dbReference type="RefSeq" id="XP_038066030.1">
    <property type="nucleotide sequence ID" value="XM_038210102.1"/>
</dbReference>
<dbReference type="OrthoDB" id="205623at2759"/>
<dbReference type="RefSeq" id="XP_038066032.1">
    <property type="nucleotide sequence ID" value="XM_038210104.1"/>
</dbReference>
<dbReference type="AlphaFoldDB" id="A0A914AQJ3"/>
<feature type="domain" description="Sulfotransferase" evidence="3">
    <location>
        <begin position="58"/>
        <end position="315"/>
    </location>
</feature>
<dbReference type="OMA" id="FAKMINP"/>
<dbReference type="Proteomes" id="UP000887568">
    <property type="component" value="Unplaced"/>
</dbReference>
<evidence type="ECO:0000313" key="5">
    <source>
        <dbReference type="Proteomes" id="UP000887568"/>
    </source>
</evidence>
<dbReference type="Pfam" id="PF00685">
    <property type="entry name" value="Sulfotransfer_1"/>
    <property type="match status" value="1"/>
</dbReference>
<accession>A0A914AQJ3</accession>
<dbReference type="GeneID" id="119736095"/>
<evidence type="ECO:0000313" key="4">
    <source>
        <dbReference type="EnsemblMetazoa" id="XP_038066032.1"/>
    </source>
</evidence>
<dbReference type="PANTHER" id="PTHR11783">
    <property type="entry name" value="SULFOTRANSFERASE SULT"/>
    <property type="match status" value="1"/>
</dbReference>
<dbReference type="InterPro" id="IPR000863">
    <property type="entry name" value="Sulfotransferase_dom"/>
</dbReference>
<keyword evidence="2" id="KW-0808">Transferase</keyword>
<dbReference type="EnsemblMetazoa" id="XM_038210102.1">
    <property type="protein sequence ID" value="XP_038066030.1"/>
    <property type="gene ID" value="LOC119736095"/>
</dbReference>
<dbReference type="EnsemblMetazoa" id="XM_038210103.1">
    <property type="protein sequence ID" value="XP_038066031.1"/>
    <property type="gene ID" value="LOC119736095"/>
</dbReference>